<evidence type="ECO:0000313" key="3">
    <source>
        <dbReference type="EMBL" id="RDX90333.1"/>
    </source>
</evidence>
<keyword evidence="2" id="KW-0812">Transmembrane</keyword>
<comment type="caution">
    <text evidence="3">The sequence shown here is derived from an EMBL/GenBank/DDBJ whole genome shotgun (WGS) entry which is preliminary data.</text>
</comment>
<feature type="non-terminal residue" evidence="3">
    <location>
        <position position="1"/>
    </location>
</feature>
<feature type="non-terminal residue" evidence="3">
    <location>
        <position position="170"/>
    </location>
</feature>
<evidence type="ECO:0000256" key="2">
    <source>
        <dbReference type="SAM" id="Phobius"/>
    </source>
</evidence>
<dbReference type="OrthoDB" id="689613at2759"/>
<proteinExistence type="predicted"/>
<dbReference type="Proteomes" id="UP000257109">
    <property type="component" value="Unassembled WGS sequence"/>
</dbReference>
<accession>A0A371GJ24</accession>
<protein>
    <submittedName>
        <fullName evidence="3">Uncharacterized protein</fullName>
    </submittedName>
</protein>
<dbReference type="PANTHER" id="PTHR34961:SF1">
    <property type="entry name" value="ROOT MERISTEM GROWTH FACTOR 10"/>
    <property type="match status" value="1"/>
</dbReference>
<name>A0A371GJ24_MUCPR</name>
<feature type="region of interest" description="Disordered" evidence="1">
    <location>
        <begin position="76"/>
        <end position="170"/>
    </location>
</feature>
<keyword evidence="4" id="KW-1185">Reference proteome</keyword>
<dbReference type="EMBL" id="QJKJ01005428">
    <property type="protein sequence ID" value="RDX90333.1"/>
    <property type="molecule type" value="Genomic_DNA"/>
</dbReference>
<feature type="transmembrane region" description="Helical" evidence="2">
    <location>
        <begin position="39"/>
        <end position="59"/>
    </location>
</feature>
<feature type="compositionally biased region" description="Basic residues" evidence="1">
    <location>
        <begin position="112"/>
        <end position="122"/>
    </location>
</feature>
<organism evidence="3 4">
    <name type="scientific">Mucuna pruriens</name>
    <name type="common">Velvet bean</name>
    <name type="synonym">Dolichos pruriens</name>
    <dbReference type="NCBI Taxonomy" id="157652"/>
    <lineage>
        <taxon>Eukaryota</taxon>
        <taxon>Viridiplantae</taxon>
        <taxon>Streptophyta</taxon>
        <taxon>Embryophyta</taxon>
        <taxon>Tracheophyta</taxon>
        <taxon>Spermatophyta</taxon>
        <taxon>Magnoliopsida</taxon>
        <taxon>eudicotyledons</taxon>
        <taxon>Gunneridae</taxon>
        <taxon>Pentapetalae</taxon>
        <taxon>rosids</taxon>
        <taxon>fabids</taxon>
        <taxon>Fabales</taxon>
        <taxon>Fabaceae</taxon>
        <taxon>Papilionoideae</taxon>
        <taxon>50 kb inversion clade</taxon>
        <taxon>NPAAA clade</taxon>
        <taxon>indigoferoid/millettioid clade</taxon>
        <taxon>Phaseoleae</taxon>
        <taxon>Mucuna</taxon>
    </lineage>
</organism>
<dbReference type="InterPro" id="IPR053313">
    <property type="entry name" value="RGF"/>
</dbReference>
<dbReference type="PANTHER" id="PTHR34961">
    <property type="entry name" value="TRANSMEMBRANE PROTEIN"/>
    <property type="match status" value="1"/>
</dbReference>
<keyword evidence="2" id="KW-0472">Membrane</keyword>
<reference evidence="3" key="1">
    <citation type="submission" date="2018-05" db="EMBL/GenBank/DDBJ databases">
        <title>Draft genome of Mucuna pruriens seed.</title>
        <authorList>
            <person name="Nnadi N.E."/>
            <person name="Vos R."/>
            <person name="Hasami M.H."/>
            <person name="Devisetty U.K."/>
            <person name="Aguiy J.C."/>
        </authorList>
    </citation>
    <scope>NUCLEOTIDE SEQUENCE [LARGE SCALE GENOMIC DNA]</scope>
    <source>
        <strain evidence="3">JCA_2017</strain>
    </source>
</reference>
<dbReference type="AlphaFoldDB" id="A0A371GJ24"/>
<sequence length="170" mass="19427">IAFNAHLFPLLLQILLLPSLHFPHPTIKFFAHNFILHTMSTAYLLPLLFLFISLHACYARHLSPFNKNMEEKSHFLVKSDKQNGFDSSSKQLNEGDSKTETQLFGDSDQPRNRRSTNHRVHKANANASGALKKSHVSVSWRVPHNEKPSQKHPGFNLDYSPPKTHPPHHN</sequence>
<gene>
    <name evidence="3" type="ORF">CR513_27821</name>
</gene>
<evidence type="ECO:0000313" key="4">
    <source>
        <dbReference type="Proteomes" id="UP000257109"/>
    </source>
</evidence>
<keyword evidence="2" id="KW-1133">Transmembrane helix</keyword>
<evidence type="ECO:0000256" key="1">
    <source>
        <dbReference type="SAM" id="MobiDB-lite"/>
    </source>
</evidence>